<accession>A0AA46X2R5</accession>
<dbReference type="KEGG" id="vrg:OKW85_09095"/>
<reference evidence="1" key="1">
    <citation type="submission" date="2022-11" db="EMBL/GenBank/DDBJ databases">
        <title>Complete genome sequence of Veillonella rogosae KCOM 3468 isolated from human Subgingival dental plaque of Chronic peridontitis Lesion.</title>
        <authorList>
            <person name="Park S.-N."/>
            <person name="Lim Y.K."/>
            <person name="Kook J.-K."/>
        </authorList>
    </citation>
    <scope>NUCLEOTIDE SEQUENCE</scope>
    <source>
        <strain evidence="1">KCOM 3468</strain>
    </source>
</reference>
<organism evidence="1 2">
    <name type="scientific">Veillonella rogosae</name>
    <dbReference type="NCBI Taxonomy" id="423477"/>
    <lineage>
        <taxon>Bacteria</taxon>
        <taxon>Bacillati</taxon>
        <taxon>Bacillota</taxon>
        <taxon>Negativicutes</taxon>
        <taxon>Veillonellales</taxon>
        <taxon>Veillonellaceae</taxon>
        <taxon>Veillonella</taxon>
    </lineage>
</organism>
<gene>
    <name evidence="1" type="ORF">OKW85_09095</name>
</gene>
<proteinExistence type="predicted"/>
<dbReference type="Pfam" id="PF24689">
    <property type="entry name" value="TriTu"/>
    <property type="match status" value="1"/>
</dbReference>
<dbReference type="EMBL" id="CP110418">
    <property type="protein sequence ID" value="UZG50833.1"/>
    <property type="molecule type" value="Genomic_DNA"/>
</dbReference>
<dbReference type="RefSeq" id="WP_265137995.1">
    <property type="nucleotide sequence ID" value="NZ_CP110418.1"/>
</dbReference>
<dbReference type="InterPro" id="IPR057062">
    <property type="entry name" value="TriTu"/>
</dbReference>
<name>A0AA46X2R5_9FIRM</name>
<evidence type="ECO:0000313" key="1">
    <source>
        <dbReference type="EMBL" id="UZG50833.1"/>
    </source>
</evidence>
<dbReference type="Proteomes" id="UP001164244">
    <property type="component" value="Chromosome"/>
</dbReference>
<protein>
    <submittedName>
        <fullName evidence="1">Uncharacterized protein</fullName>
    </submittedName>
</protein>
<sequence length="92" mass="10998">MLQIVIDNLEALKLDYSRFSVQKNYFNSEMISITLICSLPDKIGEFTIWNDLSRVKEWIDHETEKIICLERKEFDTLENLINDLYLFIEECC</sequence>
<dbReference type="AlphaFoldDB" id="A0AA46X2R5"/>
<evidence type="ECO:0000313" key="2">
    <source>
        <dbReference type="Proteomes" id="UP001164244"/>
    </source>
</evidence>